<evidence type="ECO:0000256" key="1">
    <source>
        <dbReference type="SAM" id="MobiDB-lite"/>
    </source>
</evidence>
<comment type="caution">
    <text evidence="2">The sequence shown here is derived from an EMBL/GenBank/DDBJ whole genome shotgun (WGS) entry which is preliminary data.</text>
</comment>
<protein>
    <submittedName>
        <fullName evidence="2">Uncharacterized protein</fullName>
    </submittedName>
</protein>
<dbReference type="AlphaFoldDB" id="A0A644V5R8"/>
<name>A0A644V5R8_9ZZZZ</name>
<feature type="region of interest" description="Disordered" evidence="1">
    <location>
        <begin position="41"/>
        <end position="65"/>
    </location>
</feature>
<evidence type="ECO:0000313" key="2">
    <source>
        <dbReference type="EMBL" id="MPL86680.1"/>
    </source>
</evidence>
<proteinExistence type="predicted"/>
<reference evidence="2" key="1">
    <citation type="submission" date="2019-08" db="EMBL/GenBank/DDBJ databases">
        <authorList>
            <person name="Kucharzyk K."/>
            <person name="Murdoch R.W."/>
            <person name="Higgins S."/>
            <person name="Loffler F."/>
        </authorList>
    </citation>
    <scope>NUCLEOTIDE SEQUENCE</scope>
</reference>
<organism evidence="2">
    <name type="scientific">bioreactor metagenome</name>
    <dbReference type="NCBI Taxonomy" id="1076179"/>
    <lineage>
        <taxon>unclassified sequences</taxon>
        <taxon>metagenomes</taxon>
        <taxon>ecological metagenomes</taxon>
    </lineage>
</organism>
<accession>A0A644V5R8</accession>
<gene>
    <name evidence="2" type="ORF">SDC9_32664</name>
</gene>
<feature type="compositionally biased region" description="Basic and acidic residues" evidence="1">
    <location>
        <begin position="41"/>
        <end position="56"/>
    </location>
</feature>
<feature type="region of interest" description="Disordered" evidence="1">
    <location>
        <begin position="1"/>
        <end position="23"/>
    </location>
</feature>
<dbReference type="EMBL" id="VSSQ01000226">
    <property type="protein sequence ID" value="MPL86680.1"/>
    <property type="molecule type" value="Genomic_DNA"/>
</dbReference>
<sequence>MFSPAGKEVKPPACLGKYHETQDQRTLPLPCEEYVYTLPKEHDEKPEEHKEHKDQLPKPAGDLHLLPPVSSGPVLCLPRCRLLQGSRRRHSWRRSWGGVRVKVPDIGLVSLLPEFDFGKAEWVSCLLCDGRGRWIVLRGVR</sequence>